<evidence type="ECO:0000259" key="1">
    <source>
        <dbReference type="Pfam" id="PF17885"/>
    </source>
</evidence>
<sequence>MRKITIIGAGQAGLQIGIGLLGAGYDVTVVSDRTGQQIHDGKVMSSQCMFGTALAHERTLNLNFWEVTCPVVEGIGFTVPDGSGGKAIDWASRLDAVGRSVDQRVKMPVWMEEFQRRGGTIVLHKATVGDLEVYARESDLVIVAAGKGEIAGLFERDARRSVYDSPQRALALTYVTGMTPRPEHSAVDFNLVPGVGEYFTFPALTTTGPCDIMVFEGVPGGPMDCWDDDITPEQHLERSLRILADHLPWEAERCKDIQLTDAGGVLAGRFAPTVRKAVAALPSGALVLGAADVVVLNDPITGQGSNNASKCAASYVASILEHGDRPFDQAFMQETFERYWDYAQYVSAWTNALLAPPPPHVLQLLGAAGGHSRIAHRFTNGFDDPRDFFHWFMDPASAEAYLAAVTT</sequence>
<reference evidence="2" key="1">
    <citation type="submission" date="2022-06" db="EMBL/GenBank/DDBJ databases">
        <title>Draft genome sequence of Streptomyces sp. RB6PN25 isolated from peat swamp forest in Thailand.</title>
        <authorList>
            <person name="Duangmal K."/>
            <person name="Klaysubun C."/>
        </authorList>
    </citation>
    <scope>NUCLEOTIDE SEQUENCE</scope>
    <source>
        <strain evidence="2">RB6PN25</strain>
    </source>
</reference>
<dbReference type="Gene3D" id="3.30.9.40">
    <property type="match status" value="1"/>
</dbReference>
<name>A0ABT1Q2D8_9ACTN</name>
<dbReference type="InterPro" id="IPR036188">
    <property type="entry name" value="FAD/NAD-bd_sf"/>
</dbReference>
<dbReference type="Gene3D" id="3.50.50.60">
    <property type="entry name" value="FAD/NAD(P)-binding domain"/>
    <property type="match status" value="2"/>
</dbReference>
<dbReference type="InterPro" id="IPR041654">
    <property type="entry name" value="StyA_sbd"/>
</dbReference>
<keyword evidence="3" id="KW-1185">Reference proteome</keyword>
<evidence type="ECO:0000313" key="2">
    <source>
        <dbReference type="EMBL" id="MCQ4084039.1"/>
    </source>
</evidence>
<feature type="domain" description="Styrene monooxygenase StyA putative substrate binding" evidence="1">
    <location>
        <begin position="146"/>
        <end position="253"/>
    </location>
</feature>
<accession>A0ABT1Q2D8</accession>
<dbReference type="SUPFAM" id="SSF51905">
    <property type="entry name" value="FAD/NAD(P)-binding domain"/>
    <property type="match status" value="1"/>
</dbReference>
<gene>
    <name evidence="2" type="ORF">NGB36_26520</name>
</gene>
<dbReference type="RefSeq" id="WP_255923081.1">
    <property type="nucleotide sequence ID" value="NZ_JANFNG010000029.1"/>
</dbReference>
<dbReference type="Pfam" id="PF17885">
    <property type="entry name" value="Smoa_sbd"/>
    <property type="match status" value="1"/>
</dbReference>
<dbReference type="Gene3D" id="6.10.250.650">
    <property type="match status" value="1"/>
</dbReference>
<comment type="caution">
    <text evidence="2">The sequence shown here is derived from an EMBL/GenBank/DDBJ whole genome shotgun (WGS) entry which is preliminary data.</text>
</comment>
<organism evidence="2 3">
    <name type="scientific">Streptomyces humicola</name>
    <dbReference type="NCBI Taxonomy" id="2953240"/>
    <lineage>
        <taxon>Bacteria</taxon>
        <taxon>Bacillati</taxon>
        <taxon>Actinomycetota</taxon>
        <taxon>Actinomycetes</taxon>
        <taxon>Kitasatosporales</taxon>
        <taxon>Streptomycetaceae</taxon>
        <taxon>Streptomyces</taxon>
    </lineage>
</organism>
<protein>
    <submittedName>
        <fullName evidence="2">FAD-binding oxidoreductase</fullName>
    </submittedName>
</protein>
<evidence type="ECO:0000313" key="3">
    <source>
        <dbReference type="Proteomes" id="UP001057702"/>
    </source>
</evidence>
<proteinExistence type="predicted"/>
<dbReference type="EMBL" id="JANFNG010000029">
    <property type="protein sequence ID" value="MCQ4084039.1"/>
    <property type="molecule type" value="Genomic_DNA"/>
</dbReference>
<dbReference type="Proteomes" id="UP001057702">
    <property type="component" value="Unassembled WGS sequence"/>
</dbReference>